<accession>W5Y677</accession>
<dbReference type="KEGG" id="cvt:B843_03060"/>
<gene>
    <name evidence="2" type="ORF">B843_03060</name>
</gene>
<feature type="compositionally biased region" description="Low complexity" evidence="1">
    <location>
        <begin position="38"/>
        <end position="58"/>
    </location>
</feature>
<evidence type="ECO:0000313" key="3">
    <source>
        <dbReference type="Proteomes" id="UP000019222"/>
    </source>
</evidence>
<dbReference type="Proteomes" id="UP000019222">
    <property type="component" value="Chromosome"/>
</dbReference>
<proteinExistence type="predicted"/>
<feature type="region of interest" description="Disordered" evidence="1">
    <location>
        <begin position="28"/>
        <end position="216"/>
    </location>
</feature>
<dbReference type="eggNOG" id="ENOG5031VBE">
    <property type="taxonomic scope" value="Bacteria"/>
</dbReference>
<evidence type="ECO:0000313" key="2">
    <source>
        <dbReference type="EMBL" id="AHI22003.1"/>
    </source>
</evidence>
<keyword evidence="3" id="KW-1185">Reference proteome</keyword>
<sequence>MVFVATGFVAALAIGFMVWRYGVSVTPTPTSDAGPQQVESSASAPVSPSATAEAATTPLPADNSSETLSPARPEVGPAALSNDPLVPPHASIGSPSRPGVSAPMTGITETAAAATIPHPGHEGSSGKLPTRPDAGTDTEANLPPSAPTTSAVSPEVAPTPAASEPQVKSEEAGTSEPSHESSPTGVIDEPTAPLLGNAPDFLKLPDNLLPPLGFAH</sequence>
<dbReference type="PATRIC" id="fig|1224164.3.peg.607"/>
<feature type="compositionally biased region" description="Low complexity" evidence="1">
    <location>
        <begin position="105"/>
        <end position="116"/>
    </location>
</feature>
<dbReference type="AlphaFoldDB" id="W5Y677"/>
<evidence type="ECO:0000256" key="1">
    <source>
        <dbReference type="SAM" id="MobiDB-lite"/>
    </source>
</evidence>
<name>W5Y677_9CORY</name>
<dbReference type="EMBL" id="CP004353">
    <property type="protein sequence ID" value="AHI22003.1"/>
    <property type="molecule type" value="Genomic_DNA"/>
</dbReference>
<organism evidence="2 3">
    <name type="scientific">Corynebacterium vitaeruminis DSM 20294</name>
    <dbReference type="NCBI Taxonomy" id="1224164"/>
    <lineage>
        <taxon>Bacteria</taxon>
        <taxon>Bacillati</taxon>
        <taxon>Actinomycetota</taxon>
        <taxon>Actinomycetes</taxon>
        <taxon>Mycobacteriales</taxon>
        <taxon>Corynebacteriaceae</taxon>
        <taxon>Corynebacterium</taxon>
    </lineage>
</organism>
<reference evidence="2 3" key="1">
    <citation type="submission" date="2013-02" db="EMBL/GenBank/DDBJ databases">
        <title>The complete genome sequence of Corynebacterium vitaeruminis DSM 20294.</title>
        <authorList>
            <person name="Ruckert C."/>
            <person name="Albersmeier A."/>
            <person name="Kalinowski J."/>
        </authorList>
    </citation>
    <scope>NUCLEOTIDE SEQUENCE [LARGE SCALE GENOMIC DNA]</scope>
    <source>
        <strain evidence="3">ATCC 10234</strain>
    </source>
</reference>
<protein>
    <submittedName>
        <fullName evidence="2">Uncharacterized protein</fullName>
    </submittedName>
</protein>
<dbReference type="HOGENOM" id="CLU_1275927_0_0_11"/>